<dbReference type="GO" id="GO:0005737">
    <property type="term" value="C:cytoplasm"/>
    <property type="evidence" value="ECO:0007669"/>
    <property type="project" value="TreeGrafter"/>
</dbReference>
<dbReference type="PRINTS" id="PR00625">
    <property type="entry name" value="JDOMAIN"/>
</dbReference>
<keyword evidence="1 5" id="KW-0479">Metal-binding</keyword>
<dbReference type="InterPro" id="IPR001623">
    <property type="entry name" value="DnaJ_domain"/>
</dbReference>
<evidence type="ECO:0000256" key="5">
    <source>
        <dbReference type="PROSITE-ProRule" id="PRU00546"/>
    </source>
</evidence>
<dbReference type="PANTHER" id="PTHR43096">
    <property type="entry name" value="DNAJ HOMOLOG 1, MITOCHONDRIAL-RELATED"/>
    <property type="match status" value="1"/>
</dbReference>
<dbReference type="GO" id="GO:0008270">
    <property type="term" value="F:zinc ion binding"/>
    <property type="evidence" value="ECO:0007669"/>
    <property type="project" value="UniProtKB-KW"/>
</dbReference>
<evidence type="ECO:0000256" key="3">
    <source>
        <dbReference type="ARBA" id="ARBA00022771"/>
    </source>
</evidence>
<dbReference type="InterPro" id="IPR036869">
    <property type="entry name" value="J_dom_sf"/>
</dbReference>
<dbReference type="Pfam" id="PF00684">
    <property type="entry name" value="DnaJ_CXXCXGXG"/>
    <property type="match status" value="1"/>
</dbReference>
<evidence type="ECO:0000259" key="6">
    <source>
        <dbReference type="PROSITE" id="PS50076"/>
    </source>
</evidence>
<dbReference type="PANTHER" id="PTHR43096:SF36">
    <property type="entry name" value="CHAPERONE PROTEIN DNAJ 1, MITOCHONDRIAL"/>
    <property type="match status" value="1"/>
</dbReference>
<dbReference type="SUPFAM" id="SSF49493">
    <property type="entry name" value="HSP40/DnaJ peptide-binding domain"/>
    <property type="match status" value="2"/>
</dbReference>
<dbReference type="SMART" id="SM00271">
    <property type="entry name" value="DnaJ"/>
    <property type="match status" value="1"/>
</dbReference>
<dbReference type="EMBL" id="OX451736">
    <property type="protein sequence ID" value="CAI8585645.1"/>
    <property type="molecule type" value="Genomic_DNA"/>
</dbReference>
<dbReference type="InterPro" id="IPR012724">
    <property type="entry name" value="DnaJ"/>
</dbReference>
<dbReference type="InterPro" id="IPR008971">
    <property type="entry name" value="HSP40/DnaJ_pept-bd"/>
</dbReference>
<dbReference type="GO" id="GO:0051082">
    <property type="term" value="F:unfolded protein binding"/>
    <property type="evidence" value="ECO:0007669"/>
    <property type="project" value="InterPro"/>
</dbReference>
<dbReference type="Proteomes" id="UP001157006">
    <property type="component" value="Chromosome 1L"/>
</dbReference>
<keyword evidence="3 5" id="KW-0863">Zinc-finger</keyword>
<keyword evidence="9" id="KW-1185">Reference proteome</keyword>
<dbReference type="Gene3D" id="1.10.287.110">
    <property type="entry name" value="DnaJ domain"/>
    <property type="match status" value="1"/>
</dbReference>
<dbReference type="GO" id="GO:0005524">
    <property type="term" value="F:ATP binding"/>
    <property type="evidence" value="ECO:0007669"/>
    <property type="project" value="InterPro"/>
</dbReference>
<dbReference type="SUPFAM" id="SSF57938">
    <property type="entry name" value="DnaJ/Hsp40 cysteine-rich domain"/>
    <property type="match status" value="1"/>
</dbReference>
<dbReference type="CDD" id="cd10719">
    <property type="entry name" value="DnaJ_zf"/>
    <property type="match status" value="1"/>
</dbReference>
<feature type="domain" description="J" evidence="6">
    <location>
        <begin position="78"/>
        <end position="143"/>
    </location>
</feature>
<keyword evidence="4 5" id="KW-0862">Zinc</keyword>
<keyword evidence="2" id="KW-0677">Repeat</keyword>
<evidence type="ECO:0008006" key="10">
    <source>
        <dbReference type="Google" id="ProtNLM"/>
    </source>
</evidence>
<dbReference type="Pfam" id="PF00226">
    <property type="entry name" value="DnaJ"/>
    <property type="match status" value="1"/>
</dbReference>
<evidence type="ECO:0000256" key="1">
    <source>
        <dbReference type="ARBA" id="ARBA00022723"/>
    </source>
</evidence>
<reference evidence="8 9" key="1">
    <citation type="submission" date="2023-01" db="EMBL/GenBank/DDBJ databases">
        <authorList>
            <person name="Kreplak J."/>
        </authorList>
    </citation>
    <scope>NUCLEOTIDE SEQUENCE [LARGE SCALE GENOMIC DNA]</scope>
</reference>
<accession>A0AAV0YMM9</accession>
<organism evidence="8 9">
    <name type="scientific">Vicia faba</name>
    <name type="common">Broad bean</name>
    <name type="synonym">Faba vulgaris</name>
    <dbReference type="NCBI Taxonomy" id="3906"/>
    <lineage>
        <taxon>Eukaryota</taxon>
        <taxon>Viridiplantae</taxon>
        <taxon>Streptophyta</taxon>
        <taxon>Embryophyta</taxon>
        <taxon>Tracheophyta</taxon>
        <taxon>Spermatophyta</taxon>
        <taxon>Magnoliopsida</taxon>
        <taxon>eudicotyledons</taxon>
        <taxon>Gunneridae</taxon>
        <taxon>Pentapetalae</taxon>
        <taxon>rosids</taxon>
        <taxon>fabids</taxon>
        <taxon>Fabales</taxon>
        <taxon>Fabaceae</taxon>
        <taxon>Papilionoideae</taxon>
        <taxon>50 kb inversion clade</taxon>
        <taxon>NPAAA clade</taxon>
        <taxon>Hologalegina</taxon>
        <taxon>IRL clade</taxon>
        <taxon>Fabeae</taxon>
        <taxon>Vicia</taxon>
    </lineage>
</organism>
<dbReference type="FunFam" id="2.60.260.20:FF:000005">
    <property type="entry name" value="Chaperone protein dnaJ 1, mitochondrial"/>
    <property type="match status" value="1"/>
</dbReference>
<dbReference type="InterPro" id="IPR036410">
    <property type="entry name" value="HSP_DnaJ_Cys-rich_dom_sf"/>
</dbReference>
<evidence type="ECO:0000313" key="9">
    <source>
        <dbReference type="Proteomes" id="UP001157006"/>
    </source>
</evidence>
<evidence type="ECO:0000256" key="2">
    <source>
        <dbReference type="ARBA" id="ARBA00022737"/>
    </source>
</evidence>
<sequence>MRRLRLLSPYRRHFLSSLASESRDSFRKFFSSHQSLLLSRTLLGCGFDTKNEEFRNRTVPLGYRYGQATAYSSTAEQNYYQVLGVSENASQDEIKKAFRVLAKKYHPDANKNSPSAKRKFQDIREAYETLRDSKKRAEYDKMRAYCSENMKYSNHNYDDAERFRNAYRTHFSDSFHNVFSEIFEEATTQFSPNIEVELSLTFSEAARGCTKHVSFDASVPCDYCYGQGYPKNATPTVCPTCRGLGRVTIPPFTSTCITCKGAGRVIKEFCLSCGGSGVIEGIKEVKVTIPSGVDSGDTIHVPEGGNAAGNGGRHGSLYIKIKVVEDPVFERDGADIYVESNISFTQAILGGKVEVPTLSGKMQINIPKGVQPGQLLAFRGKGLPKHGYFAFHGDQYVRFRVNFPITINERQRAILEEFATEEIKEGSSSILEGNWLYQQLSTG</sequence>
<feature type="domain" description="CR-type" evidence="7">
    <location>
        <begin position="208"/>
        <end position="282"/>
    </location>
</feature>
<dbReference type="PROSITE" id="PS00636">
    <property type="entry name" value="DNAJ_1"/>
    <property type="match status" value="1"/>
</dbReference>
<proteinExistence type="inferred from homology"/>
<protein>
    <recommendedName>
        <fullName evidence="10">Chaperone protein dnaJ 1, mitochondrial</fullName>
    </recommendedName>
</protein>
<dbReference type="HAMAP" id="MF_01152">
    <property type="entry name" value="DnaJ"/>
    <property type="match status" value="1"/>
</dbReference>
<dbReference type="GO" id="GO:0009408">
    <property type="term" value="P:response to heat"/>
    <property type="evidence" value="ECO:0007669"/>
    <property type="project" value="InterPro"/>
</dbReference>
<dbReference type="Gene3D" id="6.20.20.10">
    <property type="match status" value="2"/>
</dbReference>
<evidence type="ECO:0000259" key="7">
    <source>
        <dbReference type="PROSITE" id="PS51188"/>
    </source>
</evidence>
<dbReference type="InterPro" id="IPR001305">
    <property type="entry name" value="HSP_DnaJ_Cys-rich_dom"/>
</dbReference>
<dbReference type="GO" id="GO:0042026">
    <property type="term" value="P:protein refolding"/>
    <property type="evidence" value="ECO:0007669"/>
    <property type="project" value="TreeGrafter"/>
</dbReference>
<dbReference type="SUPFAM" id="SSF46565">
    <property type="entry name" value="Chaperone J-domain"/>
    <property type="match status" value="1"/>
</dbReference>
<dbReference type="PROSITE" id="PS51188">
    <property type="entry name" value="ZF_CR"/>
    <property type="match status" value="1"/>
</dbReference>
<dbReference type="CDD" id="cd10747">
    <property type="entry name" value="DnaJ_C"/>
    <property type="match status" value="1"/>
</dbReference>
<dbReference type="CDD" id="cd06257">
    <property type="entry name" value="DnaJ"/>
    <property type="match status" value="1"/>
</dbReference>
<dbReference type="GO" id="GO:0031072">
    <property type="term" value="F:heat shock protein binding"/>
    <property type="evidence" value="ECO:0007669"/>
    <property type="project" value="InterPro"/>
</dbReference>
<evidence type="ECO:0000256" key="4">
    <source>
        <dbReference type="ARBA" id="ARBA00022833"/>
    </source>
</evidence>
<dbReference type="Pfam" id="PF01556">
    <property type="entry name" value="DnaJ_C"/>
    <property type="match status" value="1"/>
</dbReference>
<dbReference type="PROSITE" id="PS50076">
    <property type="entry name" value="DNAJ_2"/>
    <property type="match status" value="1"/>
</dbReference>
<dbReference type="AlphaFoldDB" id="A0AAV0YMM9"/>
<dbReference type="Gene3D" id="2.60.260.20">
    <property type="entry name" value="Urease metallochaperone UreE, N-terminal domain"/>
    <property type="match status" value="2"/>
</dbReference>
<dbReference type="InterPro" id="IPR018253">
    <property type="entry name" value="DnaJ_domain_CS"/>
</dbReference>
<gene>
    <name evidence="8" type="ORF">VFH_I216400</name>
</gene>
<feature type="zinc finger region" description="CR-type" evidence="5">
    <location>
        <begin position="208"/>
        <end position="282"/>
    </location>
</feature>
<name>A0AAV0YMM9_VICFA</name>
<dbReference type="InterPro" id="IPR002939">
    <property type="entry name" value="DnaJ_C"/>
</dbReference>
<evidence type="ECO:0000313" key="8">
    <source>
        <dbReference type="EMBL" id="CAI8585645.1"/>
    </source>
</evidence>